<dbReference type="InterPro" id="IPR005069">
    <property type="entry name" value="Nucl-diP-sugar_transferase"/>
</dbReference>
<feature type="domain" description="Nucleotide-diphospho-sugar transferase" evidence="3">
    <location>
        <begin position="119"/>
        <end position="318"/>
    </location>
</feature>
<protein>
    <recommendedName>
        <fullName evidence="2">Glycosyltransferase</fullName>
        <ecNumber evidence="2">2.4.2.-</ecNumber>
    </recommendedName>
</protein>
<keyword evidence="2" id="KW-0333">Golgi apparatus</keyword>
<evidence type="ECO:0000259" key="3">
    <source>
        <dbReference type="Pfam" id="PF03407"/>
    </source>
</evidence>
<keyword evidence="2" id="KW-1133">Transmembrane helix</keyword>
<dbReference type="EC" id="2.4.2.-" evidence="2"/>
<keyword evidence="2" id="KW-0735">Signal-anchor</keyword>
<accession>A0ABU6ZM09</accession>
<dbReference type="Proteomes" id="UP001341840">
    <property type="component" value="Unassembled WGS sequence"/>
</dbReference>
<dbReference type="Pfam" id="PF03407">
    <property type="entry name" value="Nucleotid_trans"/>
    <property type="match status" value="1"/>
</dbReference>
<evidence type="ECO:0000313" key="5">
    <source>
        <dbReference type="Proteomes" id="UP001341840"/>
    </source>
</evidence>
<organism evidence="4 5">
    <name type="scientific">Stylosanthes scabra</name>
    <dbReference type="NCBI Taxonomy" id="79078"/>
    <lineage>
        <taxon>Eukaryota</taxon>
        <taxon>Viridiplantae</taxon>
        <taxon>Streptophyta</taxon>
        <taxon>Embryophyta</taxon>
        <taxon>Tracheophyta</taxon>
        <taxon>Spermatophyta</taxon>
        <taxon>Magnoliopsida</taxon>
        <taxon>eudicotyledons</taxon>
        <taxon>Gunneridae</taxon>
        <taxon>Pentapetalae</taxon>
        <taxon>rosids</taxon>
        <taxon>fabids</taxon>
        <taxon>Fabales</taxon>
        <taxon>Fabaceae</taxon>
        <taxon>Papilionoideae</taxon>
        <taxon>50 kb inversion clade</taxon>
        <taxon>dalbergioids sensu lato</taxon>
        <taxon>Dalbergieae</taxon>
        <taxon>Pterocarpus clade</taxon>
        <taxon>Stylosanthes</taxon>
    </lineage>
</organism>
<evidence type="ECO:0000256" key="1">
    <source>
        <dbReference type="ARBA" id="ARBA00007033"/>
    </source>
</evidence>
<comment type="subcellular location">
    <subcellularLocation>
        <location evidence="2">Golgi apparatus membrane</location>
        <topology evidence="2">Single-pass type II membrane protein</topology>
    </subcellularLocation>
</comment>
<dbReference type="EMBL" id="JASCZI010272629">
    <property type="protein sequence ID" value="MED6222978.1"/>
    <property type="molecule type" value="Genomic_DNA"/>
</dbReference>
<dbReference type="SUPFAM" id="SSF53448">
    <property type="entry name" value="Nucleotide-diphospho-sugar transferases"/>
    <property type="match status" value="1"/>
</dbReference>
<keyword evidence="5" id="KW-1185">Reference proteome</keyword>
<keyword evidence="2" id="KW-0812">Transmembrane</keyword>
<proteinExistence type="inferred from homology"/>
<comment type="similarity">
    <text evidence="1 2">Belongs to the glycosyltransferase 77 family.</text>
</comment>
<evidence type="ECO:0000256" key="2">
    <source>
        <dbReference type="RuleBase" id="RU363055"/>
    </source>
</evidence>
<keyword evidence="2" id="KW-0961">Cell wall biogenesis/degradation</keyword>
<sequence length="353" mass="41182">MKAGVESNNNPLVARSGHSNLSVRWPMQILIIFVGFVLVLMLLCNYTSPLGIPVLSQYLITATTTEKNETTLEAILRKASMKDKTVIITNLNDAWAEPGSIFDVFLESFRIGNQTQHFSNHLVVINWDQKAHARCQAIHPHCYQIESKSENATFSKEAFFMTQDYLHIVWKKIDFLSTVLELGYSFLFTDTDIMWLRNPFELFYKDADFQTSCDNFSGNSTDLNNAPNTGFSYVRSNERSIWLYKFWFNSSRIYGRMHDQNAFNKIKMHPHISAMNVKIRFLDTKYFGGFCQPSKDFNQVRTMHANCCTGLQKKVNDLKILLDDWRNYMAFPEDKKQEYSRYHSWSVPKYCRF</sequence>
<keyword evidence="2" id="KW-0328">Glycosyltransferase</keyword>
<keyword evidence="2" id="KW-0808">Transferase</keyword>
<dbReference type="PANTHER" id="PTHR46038">
    <property type="entry name" value="EXPRESSED PROTEIN-RELATED"/>
    <property type="match status" value="1"/>
</dbReference>
<dbReference type="InterPro" id="IPR029044">
    <property type="entry name" value="Nucleotide-diphossugar_trans"/>
</dbReference>
<keyword evidence="2" id="KW-0472">Membrane</keyword>
<comment type="caution">
    <text evidence="4">The sequence shown here is derived from an EMBL/GenBank/DDBJ whole genome shotgun (WGS) entry which is preliminary data.</text>
</comment>
<reference evidence="4 5" key="1">
    <citation type="journal article" date="2023" name="Plants (Basel)">
        <title>Bridging the Gap: Combining Genomics and Transcriptomics Approaches to Understand Stylosanthes scabra, an Orphan Legume from the Brazilian Caatinga.</title>
        <authorList>
            <person name="Ferreira-Neto J.R.C."/>
            <person name="da Silva M.D."/>
            <person name="Binneck E."/>
            <person name="de Melo N.F."/>
            <person name="da Silva R.H."/>
            <person name="de Melo A.L.T.M."/>
            <person name="Pandolfi V."/>
            <person name="Bustamante F.O."/>
            <person name="Brasileiro-Vidal A.C."/>
            <person name="Benko-Iseppon A.M."/>
        </authorList>
    </citation>
    <scope>NUCLEOTIDE SEQUENCE [LARGE SCALE GENOMIC DNA]</scope>
    <source>
        <tissue evidence="4">Leaves</tissue>
    </source>
</reference>
<name>A0ABU6ZM09_9FABA</name>
<feature type="transmembrane region" description="Helical" evidence="2">
    <location>
        <begin position="25"/>
        <end position="46"/>
    </location>
</feature>
<dbReference type="PANTHER" id="PTHR46038:SF13">
    <property type="entry name" value="GLYCOSYLTRANSFERASE"/>
    <property type="match status" value="1"/>
</dbReference>
<gene>
    <name evidence="4" type="ORF">PIB30_069629</name>
</gene>
<evidence type="ECO:0000313" key="4">
    <source>
        <dbReference type="EMBL" id="MED6222978.1"/>
    </source>
</evidence>
<dbReference type="InterPro" id="IPR044821">
    <property type="entry name" value="At1g28695/At4g15970-like"/>
</dbReference>